<evidence type="ECO:0000256" key="1">
    <source>
        <dbReference type="ARBA" id="ARBA00022603"/>
    </source>
</evidence>
<evidence type="ECO:0000256" key="3">
    <source>
        <dbReference type="ARBA" id="ARBA00022691"/>
    </source>
</evidence>
<dbReference type="PANTHER" id="PTHR32379:SF1">
    <property type="entry name" value="GUANIDINOACETATE N-METHYLTRANSFERASE"/>
    <property type="match status" value="1"/>
</dbReference>
<dbReference type="GO" id="GO:0005634">
    <property type="term" value="C:nucleus"/>
    <property type="evidence" value="ECO:0007669"/>
    <property type="project" value="TreeGrafter"/>
</dbReference>
<dbReference type="PANTHER" id="PTHR32379">
    <property type="entry name" value="GUANIDINOACETATE N-METHYLTRANSFERASE"/>
    <property type="match status" value="1"/>
</dbReference>
<dbReference type="OrthoDB" id="19014at2759"/>
<reference evidence="5" key="1">
    <citation type="submission" date="2021-06" db="EMBL/GenBank/DDBJ databases">
        <authorList>
            <person name="Kallberg Y."/>
            <person name="Tangrot J."/>
            <person name="Rosling A."/>
        </authorList>
    </citation>
    <scope>NUCLEOTIDE SEQUENCE</scope>
    <source>
        <strain evidence="5">AZ414A</strain>
    </source>
</reference>
<dbReference type="GO" id="GO:0005737">
    <property type="term" value="C:cytoplasm"/>
    <property type="evidence" value="ECO:0007669"/>
    <property type="project" value="TreeGrafter"/>
</dbReference>
<keyword evidence="1" id="KW-0489">Methyltransferase</keyword>
<dbReference type="Gene3D" id="3.40.50.150">
    <property type="entry name" value="Vaccinia Virus protein VP39"/>
    <property type="match status" value="1"/>
</dbReference>
<keyword evidence="2" id="KW-0808">Transferase</keyword>
<dbReference type="InterPro" id="IPR026480">
    <property type="entry name" value="RMT2_dom"/>
</dbReference>
<keyword evidence="3" id="KW-0949">S-adenosyl-L-methionine</keyword>
<dbReference type="EMBL" id="CAJVPK010001269">
    <property type="protein sequence ID" value="CAG8579632.1"/>
    <property type="molecule type" value="Genomic_DNA"/>
</dbReference>
<dbReference type="GO" id="GO:0019702">
    <property type="term" value="F:protein arginine N5-methyltransferase activity"/>
    <property type="evidence" value="ECO:0007669"/>
    <property type="project" value="TreeGrafter"/>
</dbReference>
<keyword evidence="6" id="KW-1185">Reference proteome</keyword>
<dbReference type="InterPro" id="IPR051038">
    <property type="entry name" value="RMT2/GAMT_Mtase"/>
</dbReference>
<dbReference type="GO" id="GO:0032259">
    <property type="term" value="P:methylation"/>
    <property type="evidence" value="ECO:0007669"/>
    <property type="project" value="UniProtKB-KW"/>
</dbReference>
<accession>A0A9N9G4I0</accession>
<proteinExistence type="predicted"/>
<sequence>MDAEDIENTDEEKKKQEELNLKLLQAIKNADIILVNQLIQEGADIWYRDDQVYDYLLEEGCRAELIFDGKKLLDSENNGVMMGWEQLLMEKHAEILCLRENLIENNEIDETNETNEINQINEINEINENVIELNILNIGFGLGLIDSAIQKYKPTLHTIIEAHPDVYKFMIEQGWDKKPGVKIIFGKWQEVLINNNNQLLEEEGEEQVLYDGIFFDTFGEYYKDLKEFNEEVVINYLKPNGIYSFFNGLGATNSFFHDVYCKIVEMHLAELGLEINFIEIPLDEIFNDEKECERIWEGVKRRYWNLNLYRLPICKFMI</sequence>
<dbReference type="AlphaFoldDB" id="A0A9N9G4I0"/>
<evidence type="ECO:0000259" key="4">
    <source>
        <dbReference type="PROSITE" id="PS51559"/>
    </source>
</evidence>
<evidence type="ECO:0000256" key="2">
    <source>
        <dbReference type="ARBA" id="ARBA00022679"/>
    </source>
</evidence>
<dbReference type="InterPro" id="IPR029063">
    <property type="entry name" value="SAM-dependent_MTases_sf"/>
</dbReference>
<gene>
    <name evidence="5" type="ORF">DEBURN_LOCUS8511</name>
</gene>
<evidence type="ECO:0000313" key="5">
    <source>
        <dbReference type="EMBL" id="CAG8579632.1"/>
    </source>
</evidence>
<protein>
    <submittedName>
        <fullName evidence="5">10381_t:CDS:1</fullName>
    </submittedName>
</protein>
<dbReference type="PROSITE" id="PS51559">
    <property type="entry name" value="SAM_RMT2"/>
    <property type="match status" value="1"/>
</dbReference>
<evidence type="ECO:0000313" key="6">
    <source>
        <dbReference type="Proteomes" id="UP000789706"/>
    </source>
</evidence>
<dbReference type="Proteomes" id="UP000789706">
    <property type="component" value="Unassembled WGS sequence"/>
</dbReference>
<comment type="caution">
    <text evidence="5">The sequence shown here is derived from an EMBL/GenBank/DDBJ whole genome shotgun (WGS) entry which is preliminary data.</text>
</comment>
<feature type="domain" description="RMT2" evidence="4">
    <location>
        <begin position="51"/>
        <end position="318"/>
    </location>
</feature>
<name>A0A9N9G4I0_9GLOM</name>
<organism evidence="5 6">
    <name type="scientific">Diversispora eburnea</name>
    <dbReference type="NCBI Taxonomy" id="1213867"/>
    <lineage>
        <taxon>Eukaryota</taxon>
        <taxon>Fungi</taxon>
        <taxon>Fungi incertae sedis</taxon>
        <taxon>Mucoromycota</taxon>
        <taxon>Glomeromycotina</taxon>
        <taxon>Glomeromycetes</taxon>
        <taxon>Diversisporales</taxon>
        <taxon>Diversisporaceae</taxon>
        <taxon>Diversispora</taxon>
    </lineage>
</organism>
<dbReference type="SUPFAM" id="SSF53335">
    <property type="entry name" value="S-adenosyl-L-methionine-dependent methyltransferases"/>
    <property type="match status" value="1"/>
</dbReference>